<feature type="region of interest" description="Disordered" evidence="1">
    <location>
        <begin position="31"/>
        <end position="52"/>
    </location>
</feature>
<proteinExistence type="predicted"/>
<dbReference type="RefSeq" id="WP_350936772.1">
    <property type="nucleotide sequence ID" value="NZ_CP157762.1"/>
</dbReference>
<evidence type="ECO:0000256" key="1">
    <source>
        <dbReference type="SAM" id="MobiDB-lite"/>
    </source>
</evidence>
<sequence>MRVVERAAGLRAARAGIVLHPNALASLGRLREESSQSMAVGPSITSSTKSVT</sequence>
<name>A0AAU7ME24_9ACTN</name>
<protein>
    <recommendedName>
        <fullName evidence="4">FXSXX-COOH protein</fullName>
    </recommendedName>
</protein>
<reference evidence="3" key="2">
    <citation type="submission" date="2024-06" db="EMBL/GenBank/DDBJ databases">
        <title>Micromonospora mangrovi CCTCC AA 2012012 genome sequences.</title>
        <authorList>
            <person name="Gao J."/>
        </authorList>
    </citation>
    <scope>NUCLEOTIDE SEQUENCE</scope>
    <source>
        <strain evidence="3">CCTCC AA 2012012</strain>
    </source>
</reference>
<dbReference type="EMBL" id="CP157762">
    <property type="protein sequence ID" value="XBP95709.1"/>
    <property type="molecule type" value="Genomic_DNA"/>
</dbReference>
<accession>A0AAU7ME24</accession>
<evidence type="ECO:0000313" key="2">
    <source>
        <dbReference type="EMBL" id="XBP95709.1"/>
    </source>
</evidence>
<reference evidence="2" key="1">
    <citation type="submission" date="2024-01" db="EMBL/GenBank/DDBJ databases">
        <title>The genome sequence of Micromonospora mangrovi CCTCC AA 2012012.</title>
        <authorList>
            <person name="Gao J."/>
        </authorList>
    </citation>
    <scope>NUCLEOTIDE SEQUENCE</scope>
    <source>
        <strain evidence="2">CCTCC AA 2012012</strain>
    </source>
</reference>
<feature type="compositionally biased region" description="Polar residues" evidence="1">
    <location>
        <begin position="35"/>
        <end position="52"/>
    </location>
</feature>
<gene>
    <name evidence="3" type="ORF">ABUL08_10080</name>
    <name evidence="2" type="ORF">VK199_10030</name>
</gene>
<dbReference type="AlphaFoldDB" id="A0AAU7ME24"/>
<evidence type="ECO:0000313" key="3">
    <source>
        <dbReference type="EMBL" id="XCH76413.1"/>
    </source>
</evidence>
<dbReference type="EMBL" id="CP159342">
    <property type="protein sequence ID" value="XCH76413.1"/>
    <property type="molecule type" value="Genomic_DNA"/>
</dbReference>
<organism evidence="2">
    <name type="scientific">Micromonospora sp. CCTCC AA 2012012</name>
    <dbReference type="NCBI Taxonomy" id="3111921"/>
    <lineage>
        <taxon>Bacteria</taxon>
        <taxon>Bacillati</taxon>
        <taxon>Actinomycetota</taxon>
        <taxon>Actinomycetes</taxon>
        <taxon>Micromonosporales</taxon>
        <taxon>Micromonosporaceae</taxon>
        <taxon>Micromonospora</taxon>
    </lineage>
</organism>
<evidence type="ECO:0008006" key="4">
    <source>
        <dbReference type="Google" id="ProtNLM"/>
    </source>
</evidence>